<protein>
    <submittedName>
        <fullName evidence="7">RNA polymerase subunit sigma-24</fullName>
    </submittedName>
</protein>
<dbReference type="InterPro" id="IPR013324">
    <property type="entry name" value="RNA_pol_sigma_r3/r4-like"/>
</dbReference>
<proteinExistence type="inferred from homology"/>
<sequence length="224" mass="26411">METAKRHELTQHKITEVEVIQRVLRGEKELYEILVRRNNQKLYRVVRSYLKDNADIEDVMQNTYLSAFSKLYQFKMESSFSTWLIRIGINQALARLKDKGKLIQINDQLDSLRSGAILEIQDRRQLNPQDKMIQQESRLLLENAIDSLPVKYKAVYILKEVEEMSLKEVAVSLELSLANVKIRLHRAKEMLKDKLYEITNDKNVFEFGFSKCDRLTEKVMKMII</sequence>
<dbReference type="InterPro" id="IPR014284">
    <property type="entry name" value="RNA_pol_sigma-70_dom"/>
</dbReference>
<dbReference type="KEGG" id="alti:ALE3EI_2598"/>
<gene>
    <name evidence="7" type="ORF">ALE3EI_2598</name>
</gene>
<dbReference type="GO" id="GO:0006352">
    <property type="term" value="P:DNA-templated transcription initiation"/>
    <property type="evidence" value="ECO:0007669"/>
    <property type="project" value="InterPro"/>
</dbReference>
<evidence type="ECO:0000256" key="3">
    <source>
        <dbReference type="ARBA" id="ARBA00023082"/>
    </source>
</evidence>
<dbReference type="Proteomes" id="UP000515514">
    <property type="component" value="Chromosome"/>
</dbReference>
<evidence type="ECO:0000256" key="4">
    <source>
        <dbReference type="ARBA" id="ARBA00023163"/>
    </source>
</evidence>
<comment type="similarity">
    <text evidence="1">Belongs to the sigma-70 factor family. ECF subfamily.</text>
</comment>
<dbReference type="GO" id="GO:0003677">
    <property type="term" value="F:DNA binding"/>
    <property type="evidence" value="ECO:0007669"/>
    <property type="project" value="InterPro"/>
</dbReference>
<name>A0A7G8PXR1_9FLAO</name>
<evidence type="ECO:0000256" key="2">
    <source>
        <dbReference type="ARBA" id="ARBA00023015"/>
    </source>
</evidence>
<evidence type="ECO:0000313" key="8">
    <source>
        <dbReference type="Proteomes" id="UP000515514"/>
    </source>
</evidence>
<feature type="domain" description="RNA polymerase sigma-70 region 2" evidence="5">
    <location>
        <begin position="34"/>
        <end position="100"/>
    </location>
</feature>
<dbReference type="Gene3D" id="1.10.10.10">
    <property type="entry name" value="Winged helix-like DNA-binding domain superfamily/Winged helix DNA-binding domain"/>
    <property type="match status" value="1"/>
</dbReference>
<dbReference type="PANTHER" id="PTHR43133:SF51">
    <property type="entry name" value="RNA POLYMERASE SIGMA FACTOR"/>
    <property type="match status" value="1"/>
</dbReference>
<dbReference type="PANTHER" id="PTHR43133">
    <property type="entry name" value="RNA POLYMERASE ECF-TYPE SIGMA FACTO"/>
    <property type="match status" value="1"/>
</dbReference>
<dbReference type="SUPFAM" id="SSF88946">
    <property type="entry name" value="Sigma2 domain of RNA polymerase sigma factors"/>
    <property type="match status" value="1"/>
</dbReference>
<evidence type="ECO:0000259" key="6">
    <source>
        <dbReference type="Pfam" id="PF08281"/>
    </source>
</evidence>
<evidence type="ECO:0000256" key="1">
    <source>
        <dbReference type="ARBA" id="ARBA00010641"/>
    </source>
</evidence>
<dbReference type="InterPro" id="IPR036388">
    <property type="entry name" value="WH-like_DNA-bd_sf"/>
</dbReference>
<dbReference type="InterPro" id="IPR039425">
    <property type="entry name" value="RNA_pol_sigma-70-like"/>
</dbReference>
<evidence type="ECO:0000313" key="7">
    <source>
        <dbReference type="EMBL" id="QNJ99127.1"/>
    </source>
</evidence>
<dbReference type="NCBIfam" id="NF008888">
    <property type="entry name" value="PRK11922.1"/>
    <property type="match status" value="1"/>
</dbReference>
<dbReference type="GO" id="GO:0016987">
    <property type="term" value="F:sigma factor activity"/>
    <property type="evidence" value="ECO:0007669"/>
    <property type="project" value="UniProtKB-KW"/>
</dbReference>
<dbReference type="InterPro" id="IPR013325">
    <property type="entry name" value="RNA_pol_sigma_r2"/>
</dbReference>
<dbReference type="NCBIfam" id="TIGR02937">
    <property type="entry name" value="sigma70-ECF"/>
    <property type="match status" value="1"/>
</dbReference>
<dbReference type="RefSeq" id="WP_186989369.1">
    <property type="nucleotide sequence ID" value="NZ_CP052909.1"/>
</dbReference>
<dbReference type="CDD" id="cd06171">
    <property type="entry name" value="Sigma70_r4"/>
    <property type="match status" value="1"/>
</dbReference>
<keyword evidence="8" id="KW-1185">Reference proteome</keyword>
<accession>A0A7G8PXR1</accession>
<dbReference type="InterPro" id="IPR013249">
    <property type="entry name" value="RNA_pol_sigma70_r4_t2"/>
</dbReference>
<dbReference type="Pfam" id="PF08281">
    <property type="entry name" value="Sigma70_r4_2"/>
    <property type="match status" value="1"/>
</dbReference>
<dbReference type="Pfam" id="PF04542">
    <property type="entry name" value="Sigma70_r2"/>
    <property type="match status" value="1"/>
</dbReference>
<organism evidence="7 8">
    <name type="scientific">Constantimarinum furrinae</name>
    <dbReference type="NCBI Taxonomy" id="2562285"/>
    <lineage>
        <taxon>Bacteria</taxon>
        <taxon>Pseudomonadati</taxon>
        <taxon>Bacteroidota</taxon>
        <taxon>Flavobacteriia</taxon>
        <taxon>Flavobacteriales</taxon>
        <taxon>Flavobacteriaceae</taxon>
        <taxon>Altibacter/Constantimarinum group</taxon>
        <taxon>Constantimarinum</taxon>
    </lineage>
</organism>
<evidence type="ECO:0000259" key="5">
    <source>
        <dbReference type="Pfam" id="PF04542"/>
    </source>
</evidence>
<reference evidence="7 8" key="1">
    <citation type="submission" date="2020-04" db="EMBL/GenBank/DDBJ databases">
        <title>Genome sequence of Altibacter aquimarinus strain ALE3EI.</title>
        <authorList>
            <person name="Oh H.-M."/>
            <person name="Jang D."/>
        </authorList>
    </citation>
    <scope>NUCLEOTIDE SEQUENCE [LARGE SCALE GENOMIC DNA]</scope>
    <source>
        <strain evidence="7 8">ALE3EI</strain>
    </source>
</reference>
<dbReference type="SUPFAM" id="SSF88659">
    <property type="entry name" value="Sigma3 and sigma4 domains of RNA polymerase sigma factors"/>
    <property type="match status" value="1"/>
</dbReference>
<feature type="domain" description="RNA polymerase sigma factor 70 region 4 type 2" evidence="6">
    <location>
        <begin position="139"/>
        <end position="191"/>
    </location>
</feature>
<dbReference type="InterPro" id="IPR007627">
    <property type="entry name" value="RNA_pol_sigma70_r2"/>
</dbReference>
<dbReference type="AlphaFoldDB" id="A0A7G8PXR1"/>
<keyword evidence="2" id="KW-0805">Transcription regulation</keyword>
<keyword evidence="4" id="KW-0804">Transcription</keyword>
<dbReference type="Gene3D" id="1.10.1740.10">
    <property type="match status" value="1"/>
</dbReference>
<dbReference type="EMBL" id="CP052909">
    <property type="protein sequence ID" value="QNJ99127.1"/>
    <property type="molecule type" value="Genomic_DNA"/>
</dbReference>
<keyword evidence="3" id="KW-0731">Sigma factor</keyword>